<feature type="compositionally biased region" description="Low complexity" evidence="1">
    <location>
        <begin position="9"/>
        <end position="24"/>
    </location>
</feature>
<accession>A0A9J6C323</accession>
<reference evidence="2" key="1">
    <citation type="submission" date="2021-03" db="EMBL/GenBank/DDBJ databases">
        <title>Chromosome level genome of the anhydrobiotic midge Polypedilum vanderplanki.</title>
        <authorList>
            <person name="Yoshida Y."/>
            <person name="Kikawada T."/>
            <person name="Gusev O."/>
        </authorList>
    </citation>
    <scope>NUCLEOTIDE SEQUENCE</scope>
    <source>
        <strain evidence="2">NIAS01</strain>
        <tissue evidence="2">Whole body or cell culture</tissue>
    </source>
</reference>
<dbReference type="Proteomes" id="UP001107558">
    <property type="component" value="Chromosome 2"/>
</dbReference>
<evidence type="ECO:0000313" key="3">
    <source>
        <dbReference type="Proteomes" id="UP001107558"/>
    </source>
</evidence>
<dbReference type="EMBL" id="JADBJN010000002">
    <property type="protein sequence ID" value="KAG5676293.1"/>
    <property type="molecule type" value="Genomic_DNA"/>
</dbReference>
<feature type="region of interest" description="Disordered" evidence="1">
    <location>
        <begin position="1"/>
        <end position="26"/>
    </location>
</feature>
<keyword evidence="3" id="KW-1185">Reference proteome</keyword>
<comment type="caution">
    <text evidence="2">The sequence shown here is derived from an EMBL/GenBank/DDBJ whole genome shotgun (WGS) entry which is preliminary data.</text>
</comment>
<organism evidence="2 3">
    <name type="scientific">Polypedilum vanderplanki</name>
    <name type="common">Sleeping chironomid midge</name>
    <dbReference type="NCBI Taxonomy" id="319348"/>
    <lineage>
        <taxon>Eukaryota</taxon>
        <taxon>Metazoa</taxon>
        <taxon>Ecdysozoa</taxon>
        <taxon>Arthropoda</taxon>
        <taxon>Hexapoda</taxon>
        <taxon>Insecta</taxon>
        <taxon>Pterygota</taxon>
        <taxon>Neoptera</taxon>
        <taxon>Endopterygota</taxon>
        <taxon>Diptera</taxon>
        <taxon>Nematocera</taxon>
        <taxon>Chironomoidea</taxon>
        <taxon>Chironomidae</taxon>
        <taxon>Chironominae</taxon>
        <taxon>Polypedilum</taxon>
        <taxon>Polypedilum</taxon>
    </lineage>
</organism>
<protein>
    <submittedName>
        <fullName evidence="2">Uncharacterized protein</fullName>
    </submittedName>
</protein>
<feature type="region of interest" description="Disordered" evidence="1">
    <location>
        <begin position="76"/>
        <end position="96"/>
    </location>
</feature>
<evidence type="ECO:0000313" key="2">
    <source>
        <dbReference type="EMBL" id="KAG5676293.1"/>
    </source>
</evidence>
<dbReference type="AlphaFoldDB" id="A0A9J6C323"/>
<name>A0A9J6C323_POLVA</name>
<proteinExistence type="predicted"/>
<gene>
    <name evidence="2" type="ORF">PVAND_006141</name>
</gene>
<sequence length="106" mass="12059">MGKNKKKSQQQQSGQKQTSNNNSKKIQKIFKVATSSNKKTNVAKEIPKKLKRLDLKAKDKADSQLKDLHLKMVSKKEKVEPKAVGKKRPTTNTENVQEILDKMDVK</sequence>
<evidence type="ECO:0000256" key="1">
    <source>
        <dbReference type="SAM" id="MobiDB-lite"/>
    </source>
</evidence>